<evidence type="ECO:0000256" key="1">
    <source>
        <dbReference type="ARBA" id="ARBA00001231"/>
    </source>
</evidence>
<dbReference type="SUPFAM" id="SSF51445">
    <property type="entry name" value="(Trans)glycosidases"/>
    <property type="match status" value="1"/>
</dbReference>
<dbReference type="PANTHER" id="PTHR22600">
    <property type="entry name" value="BETA-HEXOSAMINIDASE"/>
    <property type="match status" value="1"/>
</dbReference>
<dbReference type="OrthoDB" id="428480at2759"/>
<name>A0A6H5GLL3_9HEMI</name>
<keyword evidence="6" id="KW-0325">Glycoprotein</keyword>
<evidence type="ECO:0000313" key="10">
    <source>
        <dbReference type="EMBL" id="CAB0004656.1"/>
    </source>
</evidence>
<evidence type="ECO:0000256" key="3">
    <source>
        <dbReference type="ARBA" id="ARBA00012663"/>
    </source>
</evidence>
<evidence type="ECO:0000256" key="6">
    <source>
        <dbReference type="ARBA" id="ARBA00023180"/>
    </source>
</evidence>
<dbReference type="Gene3D" id="3.30.379.10">
    <property type="entry name" value="Chitobiase/beta-hexosaminidase domain 2-like"/>
    <property type="match status" value="1"/>
</dbReference>
<evidence type="ECO:0000256" key="8">
    <source>
        <dbReference type="PIRSR" id="PIRSR625705-1"/>
    </source>
</evidence>
<organism evidence="10 11">
    <name type="scientific">Nesidiocoris tenuis</name>
    <dbReference type="NCBI Taxonomy" id="355587"/>
    <lineage>
        <taxon>Eukaryota</taxon>
        <taxon>Metazoa</taxon>
        <taxon>Ecdysozoa</taxon>
        <taxon>Arthropoda</taxon>
        <taxon>Hexapoda</taxon>
        <taxon>Insecta</taxon>
        <taxon>Pterygota</taxon>
        <taxon>Neoptera</taxon>
        <taxon>Paraneoptera</taxon>
        <taxon>Hemiptera</taxon>
        <taxon>Heteroptera</taxon>
        <taxon>Panheteroptera</taxon>
        <taxon>Cimicomorpha</taxon>
        <taxon>Miridae</taxon>
        <taxon>Dicyphina</taxon>
        <taxon>Nesidiocoris</taxon>
    </lineage>
</organism>
<keyword evidence="5" id="KW-0378">Hydrolase</keyword>
<accession>A0A6H5GLL3</accession>
<dbReference type="InterPro" id="IPR015883">
    <property type="entry name" value="Glyco_hydro_20_cat"/>
</dbReference>
<proteinExistence type="inferred from homology"/>
<dbReference type="AlphaFoldDB" id="A0A6H5GLL3"/>
<evidence type="ECO:0000256" key="4">
    <source>
        <dbReference type="ARBA" id="ARBA00022729"/>
    </source>
</evidence>
<keyword evidence="4" id="KW-0732">Signal</keyword>
<dbReference type="PANTHER" id="PTHR22600:SF42">
    <property type="entry name" value="BETA-N-ACETYLHEXOSAMINIDASE"/>
    <property type="match status" value="1"/>
</dbReference>
<sequence length="422" mass="47930">MLQLALYAIKHTAISKLFLLRLWKGCEMTRTPSTQVQVHLRAKKDDLTLDMDTSETYKIVITTNGQRGQYFFIKSDQTRKFYSQKKTFSGRLIEAFIEGETVYGVRHGLETLLQLTARKDTKGRCSVLMLTRAVIKDAPLFQHRGILIDTARNFIPLPDLKRTIDGMGSVKLNVLHWHAVDSHSFPLELNRLPQMAKTGAYSSRETYSVAEQEELIEYAKLRGVRLVMEIDSPAHAGNGWTWGPEAGLGEMVLCANKEPWQRYCLQPPCGQLNPINPNTYKVLGEIFKELSGRFTAHDMFHLGGDEVKFDCWNSTKSIQDYLLAKGLDLSAHTFTEFWGEFHLLGGEVCMWSEYVDKHALDMKIWPRAAAVAERLWSDPKRECTIECNFVKHGPNMLPSSLKSSISVLPTARLHTINCYPGT</sequence>
<dbReference type="InterPro" id="IPR017853">
    <property type="entry name" value="GH"/>
</dbReference>
<comment type="similarity">
    <text evidence="2">Belongs to the glycosyl hydrolase 20 family.</text>
</comment>
<dbReference type="GO" id="GO:0005975">
    <property type="term" value="P:carbohydrate metabolic process"/>
    <property type="evidence" value="ECO:0007669"/>
    <property type="project" value="InterPro"/>
</dbReference>
<reference evidence="10 11" key="1">
    <citation type="submission" date="2020-02" db="EMBL/GenBank/DDBJ databases">
        <authorList>
            <person name="Ferguson B K."/>
        </authorList>
    </citation>
    <scope>NUCLEOTIDE SEQUENCE [LARGE SCALE GENOMIC DNA]</scope>
</reference>
<keyword evidence="11" id="KW-1185">Reference proteome</keyword>
<feature type="domain" description="Glycoside hydrolase family 20 catalytic" evidence="9">
    <location>
        <begin position="141"/>
        <end position="337"/>
    </location>
</feature>
<dbReference type="EMBL" id="CADCXU010015124">
    <property type="protein sequence ID" value="CAB0004656.1"/>
    <property type="molecule type" value="Genomic_DNA"/>
</dbReference>
<dbReference type="Pfam" id="PF00728">
    <property type="entry name" value="Glyco_hydro_20"/>
    <property type="match status" value="2"/>
</dbReference>
<feature type="active site" description="Proton donor" evidence="8">
    <location>
        <position position="306"/>
    </location>
</feature>
<comment type="catalytic activity">
    <reaction evidence="1">
        <text>Hydrolysis of terminal non-reducing N-acetyl-D-hexosamine residues in N-acetyl-beta-D-hexosaminides.</text>
        <dbReference type="EC" id="3.2.1.52"/>
    </reaction>
</comment>
<dbReference type="FunFam" id="3.20.20.80:FF:000063">
    <property type="entry name" value="Beta-hexosaminidase"/>
    <property type="match status" value="1"/>
</dbReference>
<protein>
    <recommendedName>
        <fullName evidence="3">beta-N-acetylhexosaminidase</fullName>
        <ecNumber evidence="3">3.2.1.52</ecNumber>
    </recommendedName>
</protein>
<evidence type="ECO:0000256" key="7">
    <source>
        <dbReference type="ARBA" id="ARBA00023295"/>
    </source>
</evidence>
<evidence type="ECO:0000313" key="11">
    <source>
        <dbReference type="Proteomes" id="UP000479000"/>
    </source>
</evidence>
<evidence type="ECO:0000256" key="5">
    <source>
        <dbReference type="ARBA" id="ARBA00022801"/>
    </source>
</evidence>
<dbReference type="Gene3D" id="3.20.20.80">
    <property type="entry name" value="Glycosidases"/>
    <property type="match status" value="2"/>
</dbReference>
<keyword evidence="7" id="KW-0326">Glycosidase</keyword>
<evidence type="ECO:0000259" key="9">
    <source>
        <dbReference type="Pfam" id="PF00728"/>
    </source>
</evidence>
<gene>
    <name evidence="10" type="ORF">NTEN_LOCUS10133</name>
</gene>
<dbReference type="PRINTS" id="PR00738">
    <property type="entry name" value="GLHYDRLASE20"/>
</dbReference>
<dbReference type="GO" id="GO:0016231">
    <property type="term" value="F:beta-N-acetylglucosaminidase activity"/>
    <property type="evidence" value="ECO:0007669"/>
    <property type="project" value="TreeGrafter"/>
</dbReference>
<dbReference type="InterPro" id="IPR029018">
    <property type="entry name" value="Hex-like_dom2"/>
</dbReference>
<dbReference type="GO" id="GO:0030203">
    <property type="term" value="P:glycosaminoglycan metabolic process"/>
    <property type="evidence" value="ECO:0007669"/>
    <property type="project" value="TreeGrafter"/>
</dbReference>
<dbReference type="InterPro" id="IPR025705">
    <property type="entry name" value="Beta_hexosaminidase_sua/sub"/>
</dbReference>
<dbReference type="SUPFAM" id="SSF55545">
    <property type="entry name" value="beta-N-acetylhexosaminidase-like domain"/>
    <property type="match status" value="1"/>
</dbReference>
<evidence type="ECO:0000256" key="2">
    <source>
        <dbReference type="ARBA" id="ARBA00006285"/>
    </source>
</evidence>
<feature type="domain" description="Glycoside hydrolase family 20 catalytic" evidence="9">
    <location>
        <begin position="342"/>
        <end position="378"/>
    </location>
</feature>
<dbReference type="GO" id="GO:0005886">
    <property type="term" value="C:plasma membrane"/>
    <property type="evidence" value="ECO:0007669"/>
    <property type="project" value="TreeGrafter"/>
</dbReference>
<dbReference type="EC" id="3.2.1.52" evidence="3"/>
<dbReference type="Proteomes" id="UP000479000">
    <property type="component" value="Unassembled WGS sequence"/>
</dbReference>